<comment type="caution">
    <text evidence="1">The sequence shown here is derived from an EMBL/GenBank/DDBJ whole genome shotgun (WGS) entry which is preliminary data.</text>
</comment>
<sequence>MCLYKNGDVWDTTPPDIDYPVDLPQFPLSTYTASNAIFAGEGGTQSNDRFYATVGPYILVMDPRNITDQNNAPVYCRFETGDFDFGRPDQNKTLYKIALRIFNQAPTDIQYHVQGSLDSGRTWWDLCDLWIFAGGKEGKSNFQFTGSAPRLRLTSNTICTPYEIIEATIDVKGRGNQFSDT</sequence>
<gene>
    <name evidence="1" type="ORF">S01H4_22911</name>
</gene>
<evidence type="ECO:0000313" key="1">
    <source>
        <dbReference type="EMBL" id="GAG89492.1"/>
    </source>
</evidence>
<proteinExistence type="predicted"/>
<protein>
    <submittedName>
        <fullName evidence="1">Uncharacterized protein</fullName>
    </submittedName>
</protein>
<organism evidence="1">
    <name type="scientific">marine sediment metagenome</name>
    <dbReference type="NCBI Taxonomy" id="412755"/>
    <lineage>
        <taxon>unclassified sequences</taxon>
        <taxon>metagenomes</taxon>
        <taxon>ecological metagenomes</taxon>
    </lineage>
</organism>
<accession>X1C899</accession>
<dbReference type="EMBL" id="BART01010564">
    <property type="protein sequence ID" value="GAG89492.1"/>
    <property type="molecule type" value="Genomic_DNA"/>
</dbReference>
<name>X1C899_9ZZZZ</name>
<dbReference type="AlphaFoldDB" id="X1C899"/>
<reference evidence="1" key="1">
    <citation type="journal article" date="2014" name="Front. Microbiol.">
        <title>High frequency of phylogenetically diverse reductive dehalogenase-homologous genes in deep subseafloor sedimentary metagenomes.</title>
        <authorList>
            <person name="Kawai M."/>
            <person name="Futagami T."/>
            <person name="Toyoda A."/>
            <person name="Takaki Y."/>
            <person name="Nishi S."/>
            <person name="Hori S."/>
            <person name="Arai W."/>
            <person name="Tsubouchi T."/>
            <person name="Morono Y."/>
            <person name="Uchiyama I."/>
            <person name="Ito T."/>
            <person name="Fujiyama A."/>
            <person name="Inagaki F."/>
            <person name="Takami H."/>
        </authorList>
    </citation>
    <scope>NUCLEOTIDE SEQUENCE</scope>
    <source>
        <strain evidence="1">Expedition CK06-06</strain>
    </source>
</reference>